<proteinExistence type="predicted"/>
<name>A0AAP9Y729_9ACTO</name>
<sequence>MSGPGFGLVVGAQTKAASYVVDCADALVGIARNLDSDVSGELSRVTGPYLSVLRETLDTWEEGVGAHVADLGRYTQALVAVDESVLAAEEDAVTALRDAASGFGGAV</sequence>
<organism evidence="1 2">
    <name type="scientific">Schaalia meyeri</name>
    <dbReference type="NCBI Taxonomy" id="52773"/>
    <lineage>
        <taxon>Bacteria</taxon>
        <taxon>Bacillati</taxon>
        <taxon>Actinomycetota</taxon>
        <taxon>Actinomycetes</taxon>
        <taxon>Actinomycetales</taxon>
        <taxon>Actinomycetaceae</taxon>
        <taxon>Schaalia</taxon>
    </lineage>
</organism>
<gene>
    <name evidence="1" type="ORF">I6H42_00865</name>
</gene>
<evidence type="ECO:0000313" key="2">
    <source>
        <dbReference type="Proteomes" id="UP000595220"/>
    </source>
</evidence>
<protein>
    <recommendedName>
        <fullName evidence="3">Excreted virulence factor EspC, type VII ESX diderm</fullName>
    </recommendedName>
</protein>
<keyword evidence="2" id="KW-1185">Reference proteome</keyword>
<dbReference type="Proteomes" id="UP000595220">
    <property type="component" value="Chromosome"/>
</dbReference>
<reference evidence="1 2" key="1">
    <citation type="submission" date="2020-12" db="EMBL/GenBank/DDBJ databases">
        <title>FDA dAtabase for Regulatory Grade micrObial Sequences (FDA-ARGOS): Supporting development and validation of Infectious Disease Dx tests.</title>
        <authorList>
            <person name="Sproer C."/>
            <person name="Gronow S."/>
            <person name="Severitt S."/>
            <person name="Schroder I."/>
            <person name="Tallon L."/>
            <person name="Sadzewicz L."/>
            <person name="Zhao X."/>
            <person name="Boylan J."/>
            <person name="Ott S."/>
            <person name="Bowen H."/>
            <person name="Vavikolanu K."/>
            <person name="Mehta A."/>
            <person name="Aluvathingal J."/>
            <person name="Nadendla S."/>
            <person name="Lowell S."/>
            <person name="Myers T."/>
            <person name="Yan Y."/>
            <person name="Sichtig H."/>
        </authorList>
    </citation>
    <scope>NUCLEOTIDE SEQUENCE [LARGE SCALE GENOMIC DNA]</scope>
    <source>
        <strain evidence="1 2">FDAARGOS_985</strain>
    </source>
</reference>
<evidence type="ECO:0008006" key="3">
    <source>
        <dbReference type="Google" id="ProtNLM"/>
    </source>
</evidence>
<dbReference type="RefSeq" id="WP_074632788.1">
    <property type="nucleotide sequence ID" value="NZ_CP066065.1"/>
</dbReference>
<evidence type="ECO:0000313" key="1">
    <source>
        <dbReference type="EMBL" id="QQC44023.1"/>
    </source>
</evidence>
<dbReference type="EMBL" id="CP066065">
    <property type="protein sequence ID" value="QQC44023.1"/>
    <property type="molecule type" value="Genomic_DNA"/>
</dbReference>
<dbReference type="AlphaFoldDB" id="A0AAP9Y729"/>
<accession>A0AAP9Y729</accession>